<reference evidence="2" key="1">
    <citation type="journal article" date="2019" name="Int. J. Syst. Evol. Microbiol.">
        <title>The Global Catalogue of Microorganisms (GCM) 10K type strain sequencing project: providing services to taxonomists for standard genome sequencing and annotation.</title>
        <authorList>
            <consortium name="The Broad Institute Genomics Platform"/>
            <consortium name="The Broad Institute Genome Sequencing Center for Infectious Disease"/>
            <person name="Wu L."/>
            <person name="Ma J."/>
        </authorList>
    </citation>
    <scope>NUCLEOTIDE SEQUENCE [LARGE SCALE GENOMIC DNA]</scope>
    <source>
        <strain evidence="2">KCTC 52237</strain>
    </source>
</reference>
<dbReference type="InterPro" id="IPR058510">
    <property type="entry name" value="DUF8197"/>
</dbReference>
<proteinExistence type="predicted"/>
<protein>
    <submittedName>
        <fullName evidence="1">PA3496 family putative envelope integrity protein</fullName>
    </submittedName>
</protein>
<organism evidence="1 2">
    <name type="scientific">Cellvibrio fontiphilus</name>
    <dbReference type="NCBI Taxonomy" id="1815559"/>
    <lineage>
        <taxon>Bacteria</taxon>
        <taxon>Pseudomonadati</taxon>
        <taxon>Pseudomonadota</taxon>
        <taxon>Gammaproteobacteria</taxon>
        <taxon>Cellvibrionales</taxon>
        <taxon>Cellvibrionaceae</taxon>
        <taxon>Cellvibrio</taxon>
    </lineage>
</organism>
<dbReference type="RefSeq" id="WP_324259267.1">
    <property type="nucleotide sequence ID" value="NZ_JAYKTU010000006.1"/>
</dbReference>
<accession>A0ABV7FFH5</accession>
<gene>
    <name evidence="1" type="ORF">ACFODX_07345</name>
</gene>
<evidence type="ECO:0000313" key="2">
    <source>
        <dbReference type="Proteomes" id="UP001595555"/>
    </source>
</evidence>
<dbReference type="NCBIfam" id="NF046101">
    <property type="entry name" value="PA3496_fam"/>
    <property type="match status" value="1"/>
</dbReference>
<dbReference type="EMBL" id="JBHRTF010000003">
    <property type="protein sequence ID" value="MFC3115368.1"/>
    <property type="molecule type" value="Genomic_DNA"/>
</dbReference>
<comment type="caution">
    <text evidence="1">The sequence shown here is derived from an EMBL/GenBank/DDBJ whole genome shotgun (WGS) entry which is preliminary data.</text>
</comment>
<sequence length="66" mass="8151">MNLLSAHHELEIIEDAMASFIAEVVVSKSKKQKIRRNMECRRKLEEKWEERRLRRETCEYEFEFLH</sequence>
<dbReference type="Pfam" id="PF26620">
    <property type="entry name" value="DUF8197"/>
    <property type="match status" value="1"/>
</dbReference>
<name>A0ABV7FFH5_9GAMM</name>
<dbReference type="InterPro" id="IPR058059">
    <property type="entry name" value="PA3496-like"/>
</dbReference>
<evidence type="ECO:0000313" key="1">
    <source>
        <dbReference type="EMBL" id="MFC3115368.1"/>
    </source>
</evidence>
<keyword evidence="2" id="KW-1185">Reference proteome</keyword>
<dbReference type="Proteomes" id="UP001595555">
    <property type="component" value="Unassembled WGS sequence"/>
</dbReference>